<feature type="compositionally biased region" description="Pro residues" evidence="1">
    <location>
        <begin position="85"/>
        <end position="95"/>
    </location>
</feature>
<gene>
    <name evidence="4" type="ORF">BASA50_004966</name>
</gene>
<evidence type="ECO:0000256" key="2">
    <source>
        <dbReference type="SAM" id="SignalP"/>
    </source>
</evidence>
<dbReference type="PRINTS" id="PR00838">
    <property type="entry name" value="V5ALLERGEN"/>
</dbReference>
<dbReference type="PANTHER" id="PTHR10334">
    <property type="entry name" value="CYSTEINE-RICH SECRETORY PROTEIN-RELATED"/>
    <property type="match status" value="1"/>
</dbReference>
<feature type="chain" id="PRO_5047283964" description="SCP domain-containing protein" evidence="2">
    <location>
        <begin position="22"/>
        <end position="240"/>
    </location>
</feature>
<keyword evidence="2" id="KW-0732">Signal</keyword>
<feature type="compositionally biased region" description="Basic residues" evidence="1">
    <location>
        <begin position="60"/>
        <end position="74"/>
    </location>
</feature>
<proteinExistence type="predicted"/>
<accession>A0ABQ8FH18</accession>
<feature type="signal peptide" evidence="2">
    <location>
        <begin position="1"/>
        <end position="21"/>
    </location>
</feature>
<feature type="domain" description="SCP" evidence="3">
    <location>
        <begin position="105"/>
        <end position="235"/>
    </location>
</feature>
<feature type="compositionally biased region" description="Low complexity" evidence="1">
    <location>
        <begin position="42"/>
        <end position="53"/>
    </location>
</feature>
<dbReference type="SUPFAM" id="SSF55797">
    <property type="entry name" value="PR-1-like"/>
    <property type="match status" value="1"/>
</dbReference>
<keyword evidence="5" id="KW-1185">Reference proteome</keyword>
<reference evidence="4 5" key="1">
    <citation type="submission" date="2021-02" db="EMBL/GenBank/DDBJ databases">
        <title>Variation within the Batrachochytrium salamandrivorans European outbreak.</title>
        <authorList>
            <person name="Kelly M."/>
            <person name="Pasmans F."/>
            <person name="Shea T.P."/>
            <person name="Munoz J.F."/>
            <person name="Carranza S."/>
            <person name="Cuomo C.A."/>
            <person name="Martel A."/>
        </authorList>
    </citation>
    <scope>NUCLEOTIDE SEQUENCE [LARGE SCALE GENOMIC DNA]</scope>
    <source>
        <strain evidence="4 5">AMFP18/2</strain>
    </source>
</reference>
<evidence type="ECO:0000259" key="3">
    <source>
        <dbReference type="SMART" id="SM00198"/>
    </source>
</evidence>
<dbReference type="PRINTS" id="PR00837">
    <property type="entry name" value="V5TPXLIKE"/>
</dbReference>
<evidence type="ECO:0000313" key="5">
    <source>
        <dbReference type="Proteomes" id="UP001648503"/>
    </source>
</evidence>
<dbReference type="PROSITE" id="PS01009">
    <property type="entry name" value="CRISP_1"/>
    <property type="match status" value="1"/>
</dbReference>
<dbReference type="InterPro" id="IPR014044">
    <property type="entry name" value="CAP_dom"/>
</dbReference>
<dbReference type="InterPro" id="IPR001283">
    <property type="entry name" value="CRISP-related"/>
</dbReference>
<organism evidence="4 5">
    <name type="scientific">Batrachochytrium salamandrivorans</name>
    <dbReference type="NCBI Taxonomy" id="1357716"/>
    <lineage>
        <taxon>Eukaryota</taxon>
        <taxon>Fungi</taxon>
        <taxon>Fungi incertae sedis</taxon>
        <taxon>Chytridiomycota</taxon>
        <taxon>Chytridiomycota incertae sedis</taxon>
        <taxon>Chytridiomycetes</taxon>
        <taxon>Rhizophydiales</taxon>
        <taxon>Rhizophydiales incertae sedis</taxon>
        <taxon>Batrachochytrium</taxon>
    </lineage>
</organism>
<evidence type="ECO:0000313" key="4">
    <source>
        <dbReference type="EMBL" id="KAH6596635.1"/>
    </source>
</evidence>
<feature type="region of interest" description="Disordered" evidence="1">
    <location>
        <begin position="36"/>
        <end position="105"/>
    </location>
</feature>
<dbReference type="InterPro" id="IPR018244">
    <property type="entry name" value="Allrgn_V5/Tpx1_CS"/>
</dbReference>
<dbReference type="Proteomes" id="UP001648503">
    <property type="component" value="Unassembled WGS sequence"/>
</dbReference>
<name>A0ABQ8FH18_9FUNG</name>
<dbReference type="InterPro" id="IPR002413">
    <property type="entry name" value="V5_allergen-like"/>
</dbReference>
<comment type="caution">
    <text evidence="4">The sequence shown here is derived from an EMBL/GenBank/DDBJ whole genome shotgun (WGS) entry which is preliminary data.</text>
</comment>
<evidence type="ECO:0000256" key="1">
    <source>
        <dbReference type="SAM" id="MobiDB-lite"/>
    </source>
</evidence>
<protein>
    <recommendedName>
        <fullName evidence="3">SCP domain-containing protein</fullName>
    </recommendedName>
</protein>
<sequence>MVRISILAGLLHITVLAGVSATPASTATTLDKVCETDHKGGSQSNSSQCLSSSHTNERAARKRKTRPIRRKRRVPTPPKTVSLPSPIPQPTPPTQPGGGNTGLGAFEQSCLDSHNKFRAIVGVGPVSWSLSAQAAAKRWANQLASTGTFEHSRGAVGRFGENLFKSSRKVYACEVAIQSFFNERKDYHGERIGEGNFKAYGHYTQVVWPKTNQIGCALDDGITVCEYFPPGNISGERAPR</sequence>
<dbReference type="Pfam" id="PF00188">
    <property type="entry name" value="CAP"/>
    <property type="match status" value="1"/>
</dbReference>
<dbReference type="SMART" id="SM00198">
    <property type="entry name" value="SCP"/>
    <property type="match status" value="1"/>
</dbReference>
<dbReference type="InterPro" id="IPR035940">
    <property type="entry name" value="CAP_sf"/>
</dbReference>
<dbReference type="Gene3D" id="3.40.33.10">
    <property type="entry name" value="CAP"/>
    <property type="match status" value="1"/>
</dbReference>
<dbReference type="EMBL" id="JAFCIX010000204">
    <property type="protein sequence ID" value="KAH6596635.1"/>
    <property type="molecule type" value="Genomic_DNA"/>
</dbReference>